<reference evidence="11" key="2">
    <citation type="submission" date="2025-09" db="UniProtKB">
        <authorList>
            <consortium name="Ensembl"/>
        </authorList>
    </citation>
    <scope>IDENTIFICATION</scope>
</reference>
<dbReference type="SMART" id="SM00409">
    <property type="entry name" value="IG"/>
    <property type="match status" value="2"/>
</dbReference>
<evidence type="ECO:0000256" key="8">
    <source>
        <dbReference type="SAM" id="Phobius"/>
    </source>
</evidence>
<keyword evidence="4" id="KW-0391">Immunity</keyword>
<evidence type="ECO:0000256" key="6">
    <source>
        <dbReference type="ARBA" id="ARBA00023157"/>
    </source>
</evidence>
<evidence type="ECO:0000313" key="11">
    <source>
        <dbReference type="Ensembl" id="ENSGMOP00000048024.1"/>
    </source>
</evidence>
<feature type="chain" id="PRO_5034361878" description="Ig-like domain-containing protein" evidence="9">
    <location>
        <begin position="23"/>
        <end position="343"/>
    </location>
</feature>
<feature type="domain" description="Ig-like" evidence="10">
    <location>
        <begin position="27"/>
        <end position="110"/>
    </location>
</feature>
<dbReference type="GO" id="GO:0002376">
    <property type="term" value="P:immune system process"/>
    <property type="evidence" value="ECO:0007669"/>
    <property type="project" value="UniProtKB-KW"/>
</dbReference>
<accession>A0A8C5BRT1</accession>
<evidence type="ECO:0000256" key="3">
    <source>
        <dbReference type="ARBA" id="ARBA00022729"/>
    </source>
</evidence>
<protein>
    <recommendedName>
        <fullName evidence="10">Ig-like domain-containing protein</fullName>
    </recommendedName>
</protein>
<keyword evidence="12" id="KW-1185">Reference proteome</keyword>
<reference evidence="11" key="1">
    <citation type="submission" date="2025-08" db="UniProtKB">
        <authorList>
            <consortium name="Ensembl"/>
        </authorList>
    </citation>
    <scope>IDENTIFICATION</scope>
</reference>
<keyword evidence="8" id="KW-1133">Transmembrane helix</keyword>
<evidence type="ECO:0000256" key="4">
    <source>
        <dbReference type="ARBA" id="ARBA00022859"/>
    </source>
</evidence>
<dbReference type="SMART" id="SM00406">
    <property type="entry name" value="IGv"/>
    <property type="match status" value="2"/>
</dbReference>
<dbReference type="InterPro" id="IPR036179">
    <property type="entry name" value="Ig-like_dom_sf"/>
</dbReference>
<evidence type="ECO:0000256" key="7">
    <source>
        <dbReference type="ARBA" id="ARBA00023180"/>
    </source>
</evidence>
<evidence type="ECO:0000256" key="9">
    <source>
        <dbReference type="SAM" id="SignalP"/>
    </source>
</evidence>
<dbReference type="GO" id="GO:0005886">
    <property type="term" value="C:plasma membrane"/>
    <property type="evidence" value="ECO:0007669"/>
    <property type="project" value="UniProtKB-SubCell"/>
</dbReference>
<comment type="subcellular location">
    <subcellularLocation>
        <location evidence="1">Cell membrane</location>
    </subcellularLocation>
</comment>
<dbReference type="InterPro" id="IPR052051">
    <property type="entry name" value="TCR_complex_component"/>
</dbReference>
<dbReference type="PANTHER" id="PTHR19433:SF133">
    <property type="entry name" value="IMMUNE-TYPE RECEPTOR 5 PRECURSOR-RELATED"/>
    <property type="match status" value="1"/>
</dbReference>
<name>A0A8C5BRT1_GADMO</name>
<dbReference type="Pfam" id="PF07686">
    <property type="entry name" value="V-set"/>
    <property type="match status" value="2"/>
</dbReference>
<dbReference type="GeneTree" id="ENSGT01030000234530"/>
<evidence type="ECO:0000256" key="2">
    <source>
        <dbReference type="ARBA" id="ARBA00022475"/>
    </source>
</evidence>
<proteinExistence type="predicted"/>
<dbReference type="CDD" id="cd00099">
    <property type="entry name" value="IgV"/>
    <property type="match status" value="1"/>
</dbReference>
<sequence>MYNNSDVSFFLVFLYVLVLIQTQENPPSLYLKKVELGDVLNCAVLKRQNINEELYWYKQTMGYNPQMVASRYFTSKIYPSFMSRFKAGNGSNFNLTISNVHKEDEANYFCNQGGQYLNIWNNGVFLTVKDPNDQRFVSQTVVQQPVSASAQLGDPVALQCSITSQRTDHSNQCQGEPSVYWFRSGPSHPAAIYMNGNRSGECLDSSGPPSAPQSCVYTLPKNNVDSSDAGTYYCALAACGEVVFGNGTKLDIPGSNMHLVTMVLGILLACCLVVIIILFLTRNKKQVCEHCKGTLRASYHVAHDSVIQEQQEGKTDLETYAALEFSSERTQESLYSTLRETCH</sequence>
<dbReference type="PANTHER" id="PTHR19433">
    <property type="entry name" value="T-CELL RECEPTOR ALPHA CHAIN V REGION-RELATED"/>
    <property type="match status" value="1"/>
</dbReference>
<keyword evidence="7" id="KW-0325">Glycoprotein</keyword>
<dbReference type="InterPro" id="IPR003599">
    <property type="entry name" value="Ig_sub"/>
</dbReference>
<feature type="transmembrane region" description="Helical" evidence="8">
    <location>
        <begin position="259"/>
        <end position="280"/>
    </location>
</feature>
<dbReference type="InterPro" id="IPR013783">
    <property type="entry name" value="Ig-like_fold"/>
</dbReference>
<dbReference type="PROSITE" id="PS50835">
    <property type="entry name" value="IG_LIKE"/>
    <property type="match status" value="2"/>
</dbReference>
<dbReference type="OMA" id="SHHECHE"/>
<keyword evidence="5 8" id="KW-0472">Membrane</keyword>
<dbReference type="InterPro" id="IPR013106">
    <property type="entry name" value="Ig_V-set"/>
</dbReference>
<dbReference type="InterPro" id="IPR007110">
    <property type="entry name" value="Ig-like_dom"/>
</dbReference>
<feature type="signal peptide" evidence="9">
    <location>
        <begin position="1"/>
        <end position="22"/>
    </location>
</feature>
<dbReference type="Proteomes" id="UP000694546">
    <property type="component" value="Chromosome 10"/>
</dbReference>
<evidence type="ECO:0000313" key="12">
    <source>
        <dbReference type="Proteomes" id="UP000694546"/>
    </source>
</evidence>
<feature type="domain" description="Ig-like" evidence="10">
    <location>
        <begin position="139"/>
        <end position="234"/>
    </location>
</feature>
<dbReference type="GO" id="GO:0009617">
    <property type="term" value="P:response to bacterium"/>
    <property type="evidence" value="ECO:0007669"/>
    <property type="project" value="TreeGrafter"/>
</dbReference>
<keyword evidence="2" id="KW-1003">Cell membrane</keyword>
<dbReference type="Gene3D" id="2.60.40.10">
    <property type="entry name" value="Immunoglobulins"/>
    <property type="match status" value="2"/>
</dbReference>
<dbReference type="SUPFAM" id="SSF48726">
    <property type="entry name" value="Immunoglobulin"/>
    <property type="match status" value="2"/>
</dbReference>
<evidence type="ECO:0000256" key="1">
    <source>
        <dbReference type="ARBA" id="ARBA00004236"/>
    </source>
</evidence>
<keyword evidence="3 9" id="KW-0732">Signal</keyword>
<keyword evidence="6" id="KW-1015">Disulfide bond</keyword>
<evidence type="ECO:0000259" key="10">
    <source>
        <dbReference type="PROSITE" id="PS50835"/>
    </source>
</evidence>
<organism evidence="11 12">
    <name type="scientific">Gadus morhua</name>
    <name type="common">Atlantic cod</name>
    <dbReference type="NCBI Taxonomy" id="8049"/>
    <lineage>
        <taxon>Eukaryota</taxon>
        <taxon>Metazoa</taxon>
        <taxon>Chordata</taxon>
        <taxon>Craniata</taxon>
        <taxon>Vertebrata</taxon>
        <taxon>Euteleostomi</taxon>
        <taxon>Actinopterygii</taxon>
        <taxon>Neopterygii</taxon>
        <taxon>Teleostei</taxon>
        <taxon>Neoteleostei</taxon>
        <taxon>Acanthomorphata</taxon>
        <taxon>Zeiogadaria</taxon>
        <taxon>Gadariae</taxon>
        <taxon>Gadiformes</taxon>
        <taxon>Gadoidei</taxon>
        <taxon>Gadidae</taxon>
        <taxon>Gadus</taxon>
    </lineage>
</organism>
<evidence type="ECO:0000256" key="5">
    <source>
        <dbReference type="ARBA" id="ARBA00023136"/>
    </source>
</evidence>
<dbReference type="AlphaFoldDB" id="A0A8C5BRT1"/>
<dbReference type="Ensembl" id="ENSGMOT00000045543.1">
    <property type="protein sequence ID" value="ENSGMOP00000048024.1"/>
    <property type="gene ID" value="ENSGMOG00000030647.1"/>
</dbReference>
<keyword evidence="8" id="KW-0812">Transmembrane</keyword>